<protein>
    <recommendedName>
        <fullName evidence="3 14">Chaperone protein ClpB</fullName>
    </recommendedName>
</protein>
<evidence type="ECO:0000256" key="11">
    <source>
        <dbReference type="ARBA" id="ARBA00026057"/>
    </source>
</evidence>
<dbReference type="InterPro" id="IPR027417">
    <property type="entry name" value="P-loop_NTPase"/>
</dbReference>
<accession>A0A2S5KQU4</accession>
<evidence type="ECO:0000259" key="15">
    <source>
        <dbReference type="PROSITE" id="PS51903"/>
    </source>
</evidence>
<evidence type="ECO:0000256" key="3">
    <source>
        <dbReference type="ARBA" id="ARBA00017574"/>
    </source>
</evidence>
<comment type="similarity">
    <text evidence="2 13">Belongs to the ClpA/ClpB family.</text>
</comment>
<evidence type="ECO:0000256" key="7">
    <source>
        <dbReference type="ARBA" id="ARBA00022840"/>
    </source>
</evidence>
<evidence type="ECO:0000256" key="10">
    <source>
        <dbReference type="ARBA" id="ARBA00023186"/>
    </source>
</evidence>
<dbReference type="GO" id="GO:0042026">
    <property type="term" value="P:protein refolding"/>
    <property type="evidence" value="ECO:0007669"/>
    <property type="project" value="UniProtKB-UniRule"/>
</dbReference>
<dbReference type="InterPro" id="IPR036628">
    <property type="entry name" value="Clp_N_dom_sf"/>
</dbReference>
<dbReference type="FunFam" id="3.40.50.300:FF:000025">
    <property type="entry name" value="ATP-dependent Clp protease subunit"/>
    <property type="match status" value="1"/>
</dbReference>
<dbReference type="Gene3D" id="1.10.1780.10">
    <property type="entry name" value="Clp, N-terminal domain"/>
    <property type="match status" value="1"/>
</dbReference>
<evidence type="ECO:0000313" key="17">
    <source>
        <dbReference type="Proteomes" id="UP000238196"/>
    </source>
</evidence>
<dbReference type="Pfam" id="PF02861">
    <property type="entry name" value="Clp_N"/>
    <property type="match status" value="1"/>
</dbReference>
<gene>
    <name evidence="14" type="primary">clpB</name>
    <name evidence="16" type="ORF">C4K68_14160</name>
</gene>
<comment type="subunit">
    <text evidence="11">Homohexamer. The oligomerization is ATP-dependent.</text>
</comment>
<dbReference type="Gene3D" id="3.40.50.300">
    <property type="entry name" value="P-loop containing nucleotide triphosphate hydrolases"/>
    <property type="match status" value="3"/>
</dbReference>
<evidence type="ECO:0000256" key="2">
    <source>
        <dbReference type="ARBA" id="ARBA00008675"/>
    </source>
</evidence>
<keyword evidence="5 12" id="KW-0677">Repeat</keyword>
<dbReference type="Pfam" id="PF10431">
    <property type="entry name" value="ClpB_D2-small"/>
    <property type="match status" value="1"/>
</dbReference>
<dbReference type="PROSITE" id="PS00871">
    <property type="entry name" value="CLPAB_2"/>
    <property type="match status" value="1"/>
</dbReference>
<dbReference type="FunFam" id="3.40.50.300:FF:000010">
    <property type="entry name" value="Chaperone clpB 1, putative"/>
    <property type="match status" value="1"/>
</dbReference>
<dbReference type="InterPro" id="IPR041546">
    <property type="entry name" value="ClpA/ClpB_AAA_lid"/>
</dbReference>
<dbReference type="InterPro" id="IPR028299">
    <property type="entry name" value="ClpA/B_CS2"/>
</dbReference>
<dbReference type="InterPro" id="IPR018368">
    <property type="entry name" value="ClpA/B_CS1"/>
</dbReference>
<dbReference type="OrthoDB" id="5287200at2"/>
<evidence type="ECO:0000256" key="12">
    <source>
        <dbReference type="PROSITE-ProRule" id="PRU01251"/>
    </source>
</evidence>
<dbReference type="Pfam" id="PF17871">
    <property type="entry name" value="AAA_lid_9"/>
    <property type="match status" value="1"/>
</dbReference>
<dbReference type="InterPro" id="IPR003593">
    <property type="entry name" value="AAA+_ATPase"/>
</dbReference>
<dbReference type="Pfam" id="PF00004">
    <property type="entry name" value="AAA"/>
    <property type="match status" value="1"/>
</dbReference>
<evidence type="ECO:0000256" key="9">
    <source>
        <dbReference type="ARBA" id="ARBA00023054"/>
    </source>
</evidence>
<dbReference type="SUPFAM" id="SSF52540">
    <property type="entry name" value="P-loop containing nucleoside triphosphate hydrolases"/>
    <property type="match status" value="2"/>
</dbReference>
<evidence type="ECO:0000256" key="13">
    <source>
        <dbReference type="RuleBase" id="RU004432"/>
    </source>
</evidence>
<dbReference type="InterPro" id="IPR050130">
    <property type="entry name" value="ClpA_ClpB"/>
</dbReference>
<dbReference type="PANTHER" id="PTHR11638:SF18">
    <property type="entry name" value="HEAT SHOCK PROTEIN 104"/>
    <property type="match status" value="1"/>
</dbReference>
<dbReference type="GO" id="GO:0016887">
    <property type="term" value="F:ATP hydrolysis activity"/>
    <property type="evidence" value="ECO:0007669"/>
    <property type="project" value="InterPro"/>
</dbReference>
<dbReference type="GO" id="GO:0005829">
    <property type="term" value="C:cytosol"/>
    <property type="evidence" value="ECO:0007669"/>
    <property type="project" value="UniProtKB-ARBA"/>
</dbReference>
<comment type="function">
    <text evidence="14">Part of a stress-induced multi-chaperone system, it is involved in the recovery of the cell from heat-induced damage, in cooperation with DnaK, DnaJ and GrpE.</text>
</comment>
<dbReference type="PRINTS" id="PR00300">
    <property type="entry name" value="CLPPROTEASEA"/>
</dbReference>
<dbReference type="AlphaFoldDB" id="A0A2S5KQU4"/>
<dbReference type="InterPro" id="IPR017730">
    <property type="entry name" value="Chaperonin_ClpB"/>
</dbReference>
<dbReference type="InterPro" id="IPR003959">
    <property type="entry name" value="ATPase_AAA_core"/>
</dbReference>
<comment type="subunit">
    <text evidence="14">Homohexamer; The oligomerization is ATP-dependent.</text>
</comment>
<proteinExistence type="inferred from homology"/>
<dbReference type="NCBIfam" id="TIGR03346">
    <property type="entry name" value="chaperone_ClpB"/>
    <property type="match status" value="1"/>
</dbReference>
<dbReference type="InterPro" id="IPR001270">
    <property type="entry name" value="ClpA/B"/>
</dbReference>
<evidence type="ECO:0000256" key="1">
    <source>
        <dbReference type="ARBA" id="ARBA00004496"/>
    </source>
</evidence>
<keyword evidence="8 14" id="KW-0346">Stress response</keyword>
<organism evidence="16 17">
    <name type="scientific">Proteobacteria bacterium 228</name>
    <dbReference type="NCBI Taxonomy" id="2083153"/>
    <lineage>
        <taxon>Bacteria</taxon>
        <taxon>Pseudomonadati</taxon>
        <taxon>Pseudomonadota</taxon>
    </lineage>
</organism>
<dbReference type="EMBL" id="PRLP01000045">
    <property type="protein sequence ID" value="PPC76636.1"/>
    <property type="molecule type" value="Genomic_DNA"/>
</dbReference>
<dbReference type="GO" id="GO:0005524">
    <property type="term" value="F:ATP binding"/>
    <property type="evidence" value="ECO:0007669"/>
    <property type="project" value="UniProtKB-UniRule"/>
</dbReference>
<evidence type="ECO:0000256" key="14">
    <source>
        <dbReference type="RuleBase" id="RU362034"/>
    </source>
</evidence>
<feature type="domain" description="Clp R" evidence="15">
    <location>
        <begin position="3"/>
        <end position="146"/>
    </location>
</feature>
<keyword evidence="10 13" id="KW-0143">Chaperone</keyword>
<dbReference type="FunFam" id="1.10.8.60:FF:000017">
    <property type="entry name" value="ATP-dependent chaperone ClpB"/>
    <property type="match status" value="1"/>
</dbReference>
<dbReference type="CDD" id="cd00009">
    <property type="entry name" value="AAA"/>
    <property type="match status" value="1"/>
</dbReference>
<dbReference type="SMART" id="SM00382">
    <property type="entry name" value="AAA"/>
    <property type="match status" value="2"/>
</dbReference>
<keyword evidence="4 14" id="KW-0963">Cytoplasm</keyword>
<dbReference type="GO" id="GO:0034605">
    <property type="term" value="P:cellular response to heat"/>
    <property type="evidence" value="ECO:0007669"/>
    <property type="project" value="TreeGrafter"/>
</dbReference>
<dbReference type="SUPFAM" id="SSF81923">
    <property type="entry name" value="Double Clp-N motif"/>
    <property type="match status" value="1"/>
</dbReference>
<keyword evidence="9 14" id="KW-0175">Coiled coil</keyword>
<evidence type="ECO:0000256" key="6">
    <source>
        <dbReference type="ARBA" id="ARBA00022741"/>
    </source>
</evidence>
<dbReference type="SMART" id="SM01086">
    <property type="entry name" value="ClpB_D2-small"/>
    <property type="match status" value="1"/>
</dbReference>
<evidence type="ECO:0000256" key="8">
    <source>
        <dbReference type="ARBA" id="ARBA00023016"/>
    </source>
</evidence>
<reference evidence="16 17" key="1">
    <citation type="submission" date="2018-02" db="EMBL/GenBank/DDBJ databases">
        <title>novel marine gammaproteobacteria from coastal saline agro ecosystem.</title>
        <authorList>
            <person name="Krishnan R."/>
            <person name="Ramesh Kumar N."/>
        </authorList>
    </citation>
    <scope>NUCLEOTIDE SEQUENCE [LARGE SCALE GENOMIC DNA]</scope>
    <source>
        <strain evidence="16 17">228</strain>
    </source>
</reference>
<dbReference type="PANTHER" id="PTHR11638">
    <property type="entry name" value="ATP-DEPENDENT CLP PROTEASE"/>
    <property type="match status" value="1"/>
</dbReference>
<dbReference type="Proteomes" id="UP000238196">
    <property type="component" value="Unassembled WGS sequence"/>
</dbReference>
<evidence type="ECO:0000313" key="16">
    <source>
        <dbReference type="EMBL" id="PPC76636.1"/>
    </source>
</evidence>
<evidence type="ECO:0000256" key="5">
    <source>
        <dbReference type="ARBA" id="ARBA00022737"/>
    </source>
</evidence>
<dbReference type="FunFam" id="3.40.50.300:FF:000120">
    <property type="entry name" value="ATP-dependent chaperone ClpB"/>
    <property type="match status" value="1"/>
</dbReference>
<dbReference type="FunFam" id="1.10.1780.10:FF:000003">
    <property type="entry name" value="ATP-dependent chaperone ClpB"/>
    <property type="match status" value="1"/>
</dbReference>
<dbReference type="Gene3D" id="1.10.8.60">
    <property type="match status" value="1"/>
</dbReference>
<dbReference type="CDD" id="cd19499">
    <property type="entry name" value="RecA-like_ClpB_Hsp104-like"/>
    <property type="match status" value="1"/>
</dbReference>
<dbReference type="InterPro" id="IPR019489">
    <property type="entry name" value="Clp_ATPase_C"/>
</dbReference>
<keyword evidence="6 13" id="KW-0547">Nucleotide-binding</keyword>
<sequence length="858" mass="95644">MRIDRFTTKLQEALNDAVSLAVGRDHNQLEPLHLFASLLEQQGGSTRSILSQAGFDVAKLRRELDKELGKLATVKQHDGDVRPSERFARLLNLADKASQQNGDQYISSELVVLAAMDDKSGLGDVLRAQGIRKEQLEAVINKVRGGENVSDPNAEEKRDALKKYTIDLTARAVAGKLDPVIGRDDEIRRTIQVLQRRTKNNPVLIGEPGVGKTAIVEGLAQRIVNGEVPEGLKDKQVLSLDMGALIAGAKFRGEFEERLKAVLNELAKEEGRVILFIDELHTMVGAGKGEGAMDAGNMLKPALARGELHCVGATTLDEYRQYIEKDAALERRFQKVLVDEPSVEDTIAILRGLKERYEVHHGVDITDSAIIAAAKLSQRYITDRQLPDKAIDLIDEAGSRIRMEMDSKPEEMDRLDRRLIQLKMEREALKKETDKASKARLDDLEQVIGKLEREYADLEEVWKTEKAALQGSQKIKEQLEQARVDMEQARRSGNLARMSELQYGVIPDLEKQLDMASQAEMMDMQLLRNRVSEEEVAEVVSKWTGIPISKMLEGEREKLLRMEDALHESVIGQDEAVVAVANAVRRSRAGLADPNRPNGSFLFLGPTGVGKTELCKALARFLFDTEEAMVRIDMSEFMEKHSVARLIGAPPGYVGYEEGGYLTETVRRKPYSVVLLDEVEKAHPDVFNILLQVLEDGRLTDGQGRTVDFRNTVIVMTSNLGSDIIQAYTSSDTLYEEMKDKVMDVVATHFRPELVNRIDEVVVFHSLGQSQVRGIADIQIGRLGQRLQERDLQLEITPEALDHLVAVGFDPVYGARPLKRSIQRHLENPLANEILSGHFAPGSTIKVSLVDGQLVFGQ</sequence>
<name>A0A2S5KQU4_9PROT</name>
<dbReference type="NCBIfam" id="NF008118">
    <property type="entry name" value="PRK10865.1"/>
    <property type="match status" value="1"/>
</dbReference>
<comment type="subcellular location">
    <subcellularLocation>
        <location evidence="1 14">Cytoplasm</location>
    </subcellularLocation>
</comment>
<comment type="caution">
    <text evidence="16">The sequence shown here is derived from an EMBL/GenBank/DDBJ whole genome shotgun (WGS) entry which is preliminary data.</text>
</comment>
<keyword evidence="7 13" id="KW-0067">ATP-binding</keyword>
<evidence type="ECO:0000256" key="4">
    <source>
        <dbReference type="ARBA" id="ARBA00022490"/>
    </source>
</evidence>
<dbReference type="InterPro" id="IPR004176">
    <property type="entry name" value="Clp_R_N"/>
</dbReference>
<dbReference type="PROSITE" id="PS00870">
    <property type="entry name" value="CLPAB_1"/>
    <property type="match status" value="1"/>
</dbReference>
<feature type="coiled-coil region" evidence="14">
    <location>
        <begin position="412"/>
        <end position="492"/>
    </location>
</feature>
<dbReference type="PROSITE" id="PS51903">
    <property type="entry name" value="CLP_R"/>
    <property type="match status" value="1"/>
</dbReference>
<dbReference type="GO" id="GO:0042802">
    <property type="term" value="F:identical protein binding"/>
    <property type="evidence" value="ECO:0007669"/>
    <property type="project" value="UniProtKB-ARBA"/>
</dbReference>
<dbReference type="Pfam" id="PF07724">
    <property type="entry name" value="AAA_2"/>
    <property type="match status" value="1"/>
</dbReference>